<dbReference type="GO" id="GO:0004674">
    <property type="term" value="F:protein serine/threonine kinase activity"/>
    <property type="evidence" value="ECO:0007669"/>
    <property type="project" value="UniProtKB-KW"/>
</dbReference>
<dbReference type="InterPro" id="IPR011009">
    <property type="entry name" value="Kinase-like_dom_sf"/>
</dbReference>
<dbReference type="PROSITE" id="PS50011">
    <property type="entry name" value="PROTEIN_KINASE_DOM"/>
    <property type="match status" value="1"/>
</dbReference>
<evidence type="ECO:0000259" key="12">
    <source>
        <dbReference type="PROSITE" id="PS50011"/>
    </source>
</evidence>
<comment type="caution">
    <text evidence="13">The sequence shown here is derived from an EMBL/GenBank/DDBJ whole genome shotgun (WGS) entry which is preliminary data.</text>
</comment>
<keyword evidence="2" id="KW-0723">Serine/threonine-protein kinase</keyword>
<dbReference type="OrthoDB" id="339325at2759"/>
<dbReference type="STRING" id="3076.A0A2P6TWI4"/>
<keyword evidence="4 9" id="KW-0547">Nucleotide-binding</keyword>
<dbReference type="EC" id="2.7.11.1" evidence="1"/>
<keyword evidence="11" id="KW-1133">Transmembrane helix</keyword>
<feature type="domain" description="Protein kinase" evidence="12">
    <location>
        <begin position="195"/>
        <end position="484"/>
    </location>
</feature>
<keyword evidence="6 9" id="KW-0067">ATP-binding</keyword>
<evidence type="ECO:0000256" key="9">
    <source>
        <dbReference type="PROSITE-ProRule" id="PRU10141"/>
    </source>
</evidence>
<evidence type="ECO:0000256" key="10">
    <source>
        <dbReference type="SAM" id="MobiDB-lite"/>
    </source>
</evidence>
<feature type="region of interest" description="Disordered" evidence="10">
    <location>
        <begin position="123"/>
        <end position="168"/>
    </location>
</feature>
<feature type="compositionally biased region" description="Low complexity" evidence="10">
    <location>
        <begin position="134"/>
        <end position="150"/>
    </location>
</feature>
<comment type="catalytic activity">
    <reaction evidence="7">
        <text>L-threonyl-[protein] + ATP = O-phospho-L-threonyl-[protein] + ADP + H(+)</text>
        <dbReference type="Rhea" id="RHEA:46608"/>
        <dbReference type="Rhea" id="RHEA-COMP:11060"/>
        <dbReference type="Rhea" id="RHEA-COMP:11605"/>
        <dbReference type="ChEBI" id="CHEBI:15378"/>
        <dbReference type="ChEBI" id="CHEBI:30013"/>
        <dbReference type="ChEBI" id="CHEBI:30616"/>
        <dbReference type="ChEBI" id="CHEBI:61977"/>
        <dbReference type="ChEBI" id="CHEBI:456216"/>
        <dbReference type="EC" id="2.7.11.1"/>
    </reaction>
</comment>
<evidence type="ECO:0000313" key="13">
    <source>
        <dbReference type="EMBL" id="PRW58423.1"/>
    </source>
</evidence>
<organism evidence="13 14">
    <name type="scientific">Chlorella sorokiniana</name>
    <name type="common">Freshwater green alga</name>
    <dbReference type="NCBI Taxonomy" id="3076"/>
    <lineage>
        <taxon>Eukaryota</taxon>
        <taxon>Viridiplantae</taxon>
        <taxon>Chlorophyta</taxon>
        <taxon>core chlorophytes</taxon>
        <taxon>Trebouxiophyceae</taxon>
        <taxon>Chlorellales</taxon>
        <taxon>Chlorellaceae</taxon>
        <taxon>Chlorella clade</taxon>
        <taxon>Chlorella</taxon>
    </lineage>
</organism>
<accession>A0A2P6TWI4</accession>
<feature type="compositionally biased region" description="Polar residues" evidence="10">
    <location>
        <begin position="157"/>
        <end position="168"/>
    </location>
</feature>
<dbReference type="GO" id="GO:0005524">
    <property type="term" value="F:ATP binding"/>
    <property type="evidence" value="ECO:0007669"/>
    <property type="project" value="UniProtKB-UniRule"/>
</dbReference>
<reference evidence="13 14" key="1">
    <citation type="journal article" date="2018" name="Plant J.">
        <title>Genome sequences of Chlorella sorokiniana UTEX 1602 and Micractinium conductrix SAG 241.80: implications to maltose excretion by a green alga.</title>
        <authorList>
            <person name="Arriola M.B."/>
            <person name="Velmurugan N."/>
            <person name="Zhang Y."/>
            <person name="Plunkett M.H."/>
            <person name="Hondzo H."/>
            <person name="Barney B.M."/>
        </authorList>
    </citation>
    <scope>NUCLEOTIDE SEQUENCE [LARGE SCALE GENOMIC DNA]</scope>
    <source>
        <strain evidence="14">UTEX 1602</strain>
    </source>
</reference>
<evidence type="ECO:0000256" key="4">
    <source>
        <dbReference type="ARBA" id="ARBA00022741"/>
    </source>
</evidence>
<dbReference type="InterPro" id="IPR051681">
    <property type="entry name" value="Ser/Thr_Kinases-Pseudokinases"/>
</dbReference>
<feature type="binding site" evidence="9">
    <location>
        <position position="223"/>
    </location>
    <ligand>
        <name>ATP</name>
        <dbReference type="ChEBI" id="CHEBI:30616"/>
    </ligand>
</feature>
<comment type="catalytic activity">
    <reaction evidence="8">
        <text>L-seryl-[protein] + ATP = O-phospho-L-seryl-[protein] + ADP + H(+)</text>
        <dbReference type="Rhea" id="RHEA:17989"/>
        <dbReference type="Rhea" id="RHEA-COMP:9863"/>
        <dbReference type="Rhea" id="RHEA-COMP:11604"/>
        <dbReference type="ChEBI" id="CHEBI:15378"/>
        <dbReference type="ChEBI" id="CHEBI:29999"/>
        <dbReference type="ChEBI" id="CHEBI:30616"/>
        <dbReference type="ChEBI" id="CHEBI:83421"/>
        <dbReference type="ChEBI" id="CHEBI:456216"/>
        <dbReference type="EC" id="2.7.11.1"/>
    </reaction>
</comment>
<keyword evidence="5" id="KW-0418">Kinase</keyword>
<dbReference type="AlphaFoldDB" id="A0A2P6TWI4"/>
<dbReference type="PROSITE" id="PS00107">
    <property type="entry name" value="PROTEIN_KINASE_ATP"/>
    <property type="match status" value="1"/>
</dbReference>
<dbReference type="SUPFAM" id="SSF56112">
    <property type="entry name" value="Protein kinase-like (PK-like)"/>
    <property type="match status" value="1"/>
</dbReference>
<sequence>MSQALRILLQAAVPAAELAGGGGGGSASSGGGSTRVHLYSTASSSDVGTGEAQQTIPSTAAVVGAVVGGLSTLTICLAVALVFAVARIYGWRLFSAGGGKGGKRQSDVESVLQMEREAANGPIPSIVTTRLVESPTPTSRGSSSRAADAGQTDRTDNSLQMSPSGSSQIANFQSDVSWKDCLIDPEQIQILRRRDGRPWVLGGGAFGQVYKALYDGVQVVAAKVLTGLSDERMFNAFVREAAILRDMRDKNIVQFVGVCMGRSEEGQPDEAMMIQEFMEAGDMFKALKWRDHQGRRVYGYYARGRKAAIDIARGLHYLHAHKTVHLDMKSSNVLLTRDGTCKIADVGLARTLLTKNFLTHAGTMGTFAWSAPEVLTGQQVATSADIYSLGIVIWEIVTGEIPTRGTMRDPRVPEECPQSVLDLINRCCELLPSHVHNGALLFNHFFVQSVLDLINRCCELDPAKRPTAKQVVLALEGGSTTPTSPETRSAPLRSASLAPWRDRLPQQVSKYMPHSGDSS</sequence>
<protein>
    <recommendedName>
        <fullName evidence="1">non-specific serine/threonine protein kinase</fullName>
        <ecNumber evidence="1">2.7.11.1</ecNumber>
    </recommendedName>
</protein>
<keyword evidence="3" id="KW-0808">Transferase</keyword>
<evidence type="ECO:0000256" key="1">
    <source>
        <dbReference type="ARBA" id="ARBA00012513"/>
    </source>
</evidence>
<keyword evidence="11" id="KW-0812">Transmembrane</keyword>
<evidence type="ECO:0000313" key="14">
    <source>
        <dbReference type="Proteomes" id="UP000239899"/>
    </source>
</evidence>
<feature type="region of interest" description="Disordered" evidence="10">
    <location>
        <begin position="475"/>
        <end position="497"/>
    </location>
</feature>
<dbReference type="InterPro" id="IPR000719">
    <property type="entry name" value="Prot_kinase_dom"/>
</dbReference>
<name>A0A2P6TWI4_CHLSO</name>
<dbReference type="Gene3D" id="3.30.200.20">
    <property type="entry name" value="Phosphorylase Kinase, domain 1"/>
    <property type="match status" value="1"/>
</dbReference>
<dbReference type="InterPro" id="IPR017441">
    <property type="entry name" value="Protein_kinase_ATP_BS"/>
</dbReference>
<evidence type="ECO:0000256" key="7">
    <source>
        <dbReference type="ARBA" id="ARBA00047899"/>
    </source>
</evidence>
<evidence type="ECO:0000256" key="8">
    <source>
        <dbReference type="ARBA" id="ARBA00048679"/>
    </source>
</evidence>
<evidence type="ECO:0000256" key="6">
    <source>
        <dbReference type="ARBA" id="ARBA00022840"/>
    </source>
</evidence>
<dbReference type="Pfam" id="PF00069">
    <property type="entry name" value="Pkinase"/>
    <property type="match status" value="1"/>
</dbReference>
<evidence type="ECO:0000256" key="3">
    <source>
        <dbReference type="ARBA" id="ARBA00022679"/>
    </source>
</evidence>
<evidence type="ECO:0000256" key="2">
    <source>
        <dbReference type="ARBA" id="ARBA00022527"/>
    </source>
</evidence>
<evidence type="ECO:0000256" key="11">
    <source>
        <dbReference type="SAM" id="Phobius"/>
    </source>
</evidence>
<keyword evidence="11" id="KW-0472">Membrane</keyword>
<dbReference type="SMART" id="SM00220">
    <property type="entry name" value="S_TKc"/>
    <property type="match status" value="1"/>
</dbReference>
<dbReference type="EMBL" id="LHPG02000005">
    <property type="protein sequence ID" value="PRW58423.1"/>
    <property type="molecule type" value="Genomic_DNA"/>
</dbReference>
<dbReference type="Gene3D" id="1.10.510.10">
    <property type="entry name" value="Transferase(Phosphotransferase) domain 1"/>
    <property type="match status" value="1"/>
</dbReference>
<dbReference type="PANTHER" id="PTHR44329">
    <property type="entry name" value="SERINE/THREONINE-PROTEIN KINASE TNNI3K-RELATED"/>
    <property type="match status" value="1"/>
</dbReference>
<dbReference type="PANTHER" id="PTHR44329:SF285">
    <property type="entry name" value="V-MOS MOLONEY MURINE SARCOMA VIRAL ONCO HOMOLOG"/>
    <property type="match status" value="1"/>
</dbReference>
<proteinExistence type="predicted"/>
<feature type="compositionally biased region" description="Polar residues" evidence="10">
    <location>
        <begin position="478"/>
        <end position="487"/>
    </location>
</feature>
<gene>
    <name evidence="13" type="ORF">C2E21_3242</name>
</gene>
<feature type="transmembrane region" description="Helical" evidence="11">
    <location>
        <begin position="60"/>
        <end position="86"/>
    </location>
</feature>
<keyword evidence="14" id="KW-1185">Reference proteome</keyword>
<evidence type="ECO:0000256" key="5">
    <source>
        <dbReference type="ARBA" id="ARBA00022777"/>
    </source>
</evidence>
<dbReference type="Proteomes" id="UP000239899">
    <property type="component" value="Unassembled WGS sequence"/>
</dbReference>